<feature type="transmembrane region" description="Helical" evidence="6">
    <location>
        <begin position="448"/>
        <end position="469"/>
    </location>
</feature>
<feature type="transmembrane region" description="Helical" evidence="6">
    <location>
        <begin position="222"/>
        <end position="242"/>
    </location>
</feature>
<feature type="transmembrane region" description="Helical" evidence="6">
    <location>
        <begin position="91"/>
        <end position="108"/>
    </location>
</feature>
<keyword evidence="3 6" id="KW-0812">Transmembrane</keyword>
<keyword evidence="5 6" id="KW-0472">Membrane</keyword>
<feature type="transmembrane region" description="Helical" evidence="6">
    <location>
        <begin position="389"/>
        <end position="410"/>
    </location>
</feature>
<sequence>MSSQESQSAEEASAIILGEKNLALNNDGGKGDEARHHIVSVASPAEIQEAGDGYKVIKSRDADVTLKFLQENDHLVEPITPEQERKLSRKVMWIIVSLTAFIDMVLYADKAVMSYAAIFTFFKDTGLTQNKYNNANTLFYFGYILGQGNLYWIQKFPLARVLVVMTTLWCAVIFLHCAAFNYKGVYTLRFFLGFIESIGVPTLNVTMGQFLTPREKSATAPVFYSTCMGVTIPVGFIAYGVLNIQNPPIAAWKIFTIIIGGISFLTTVLILIIYPNNPTDAKFLSRDEKVWVIRRVQESTGSSIESKVFKPYQVKEALRDPISWLFGAFFLLQQLANNLTYQQNLLYEGLGNISNLDSTLVSVASGGFQVVLAIIATTVLLYKKNLVAFSVVFWSLPSFVGSIGAVSLPWGNKLGLLAMVCLASPFGIPWILMFSWTSQTCSGYTKKLTRNAIIMFWYGVANIISPQLWQERDAPRYNPAWIVQTVLSFFTAPALAIVIWYILRRRNKERAANLEYEDDKVGFVEEGSGKLKVNVALLDLTDHENKAFIYPL</sequence>
<dbReference type="Proteomes" id="UP000191024">
    <property type="component" value="Chromosome A"/>
</dbReference>
<dbReference type="GO" id="GO:0016020">
    <property type="term" value="C:membrane"/>
    <property type="evidence" value="ECO:0007669"/>
    <property type="project" value="UniProtKB-SubCell"/>
</dbReference>
<dbReference type="Pfam" id="PF07690">
    <property type="entry name" value="MFS_1"/>
    <property type="match status" value="1"/>
</dbReference>
<name>A0A1G4ILP1_9SACH</name>
<keyword evidence="8" id="KW-1185">Reference proteome</keyword>
<evidence type="ECO:0000313" key="8">
    <source>
        <dbReference type="Proteomes" id="UP000191024"/>
    </source>
</evidence>
<accession>A0A1G4ILP1</accession>
<keyword evidence="4 6" id="KW-1133">Transmembrane helix</keyword>
<evidence type="ECO:0000256" key="2">
    <source>
        <dbReference type="ARBA" id="ARBA00022448"/>
    </source>
</evidence>
<feature type="transmembrane region" description="Helical" evidence="6">
    <location>
        <begin position="254"/>
        <end position="274"/>
    </location>
</feature>
<feature type="transmembrane region" description="Helical" evidence="6">
    <location>
        <begin position="416"/>
        <end position="436"/>
    </location>
</feature>
<proteinExistence type="predicted"/>
<feature type="transmembrane region" description="Helical" evidence="6">
    <location>
        <begin position="190"/>
        <end position="210"/>
    </location>
</feature>
<feature type="transmembrane region" description="Helical" evidence="6">
    <location>
        <begin position="360"/>
        <end position="382"/>
    </location>
</feature>
<dbReference type="PANTHER" id="PTHR43791:SF63">
    <property type="entry name" value="HIGH AFFINITY CYSTEINE TRANSPORTER"/>
    <property type="match status" value="1"/>
</dbReference>
<dbReference type="InterPro" id="IPR036259">
    <property type="entry name" value="MFS_trans_sf"/>
</dbReference>
<dbReference type="OrthoDB" id="3639251at2759"/>
<organism evidence="7 8">
    <name type="scientific">Lachancea mirantina</name>
    <dbReference type="NCBI Taxonomy" id="1230905"/>
    <lineage>
        <taxon>Eukaryota</taxon>
        <taxon>Fungi</taxon>
        <taxon>Dikarya</taxon>
        <taxon>Ascomycota</taxon>
        <taxon>Saccharomycotina</taxon>
        <taxon>Saccharomycetes</taxon>
        <taxon>Saccharomycetales</taxon>
        <taxon>Saccharomycetaceae</taxon>
        <taxon>Lachancea</taxon>
    </lineage>
</organism>
<dbReference type="EMBL" id="LT598462">
    <property type="protein sequence ID" value="SCU77320.1"/>
    <property type="molecule type" value="Genomic_DNA"/>
</dbReference>
<protein>
    <submittedName>
        <fullName evidence="7">LAMI_0A00694g1_1</fullName>
    </submittedName>
</protein>
<dbReference type="Gene3D" id="1.20.1250.20">
    <property type="entry name" value="MFS general substrate transporter like domains"/>
    <property type="match status" value="1"/>
</dbReference>
<evidence type="ECO:0000256" key="1">
    <source>
        <dbReference type="ARBA" id="ARBA00004141"/>
    </source>
</evidence>
<evidence type="ECO:0000256" key="3">
    <source>
        <dbReference type="ARBA" id="ARBA00022692"/>
    </source>
</evidence>
<feature type="transmembrane region" description="Helical" evidence="6">
    <location>
        <begin position="158"/>
        <end position="178"/>
    </location>
</feature>
<dbReference type="GO" id="GO:0033229">
    <property type="term" value="F:cysteine transmembrane transporter activity"/>
    <property type="evidence" value="ECO:0007669"/>
    <property type="project" value="TreeGrafter"/>
</dbReference>
<dbReference type="PANTHER" id="PTHR43791">
    <property type="entry name" value="PERMEASE-RELATED"/>
    <property type="match status" value="1"/>
</dbReference>
<keyword evidence="2" id="KW-0813">Transport</keyword>
<evidence type="ECO:0000256" key="5">
    <source>
        <dbReference type="ARBA" id="ARBA00023136"/>
    </source>
</evidence>
<dbReference type="SUPFAM" id="SSF103473">
    <property type="entry name" value="MFS general substrate transporter"/>
    <property type="match status" value="1"/>
</dbReference>
<evidence type="ECO:0000256" key="4">
    <source>
        <dbReference type="ARBA" id="ARBA00022989"/>
    </source>
</evidence>
<dbReference type="InterPro" id="IPR011701">
    <property type="entry name" value="MFS"/>
</dbReference>
<evidence type="ECO:0000256" key="6">
    <source>
        <dbReference type="SAM" id="Phobius"/>
    </source>
</evidence>
<feature type="transmembrane region" description="Helical" evidence="6">
    <location>
        <begin position="481"/>
        <end position="503"/>
    </location>
</feature>
<gene>
    <name evidence="7" type="ORF">LAMI_0A00694G</name>
</gene>
<evidence type="ECO:0000313" key="7">
    <source>
        <dbReference type="EMBL" id="SCU77320.1"/>
    </source>
</evidence>
<comment type="subcellular location">
    <subcellularLocation>
        <location evidence="1">Membrane</location>
        <topology evidence="1">Multi-pass membrane protein</topology>
    </subcellularLocation>
</comment>
<reference evidence="7 8" key="1">
    <citation type="submission" date="2016-03" db="EMBL/GenBank/DDBJ databases">
        <authorList>
            <person name="Devillers H."/>
        </authorList>
    </citation>
    <scope>NUCLEOTIDE SEQUENCE [LARGE SCALE GENOMIC DNA]</scope>
    <source>
        <strain evidence="7">CBS 11717</strain>
    </source>
</reference>
<dbReference type="AlphaFoldDB" id="A0A1G4ILP1"/>